<dbReference type="VEuPathDB" id="FungiDB:UREG_07111"/>
<keyword evidence="3" id="KW-1185">Reference proteome</keyword>
<reference evidence="3" key="1">
    <citation type="journal article" date="2009" name="Genome Res.">
        <title>Comparative genomic analyses of the human fungal pathogens Coccidioides and their relatives.</title>
        <authorList>
            <person name="Sharpton T.J."/>
            <person name="Stajich J.E."/>
            <person name="Rounsley S.D."/>
            <person name="Gardner M.J."/>
            <person name="Wortman J.R."/>
            <person name="Jordar V.S."/>
            <person name="Maiti R."/>
            <person name="Kodira C.D."/>
            <person name="Neafsey D.E."/>
            <person name="Zeng Q."/>
            <person name="Hung C.-Y."/>
            <person name="McMahan C."/>
            <person name="Muszewska A."/>
            <person name="Grynberg M."/>
            <person name="Mandel M.A."/>
            <person name="Kellner E.M."/>
            <person name="Barker B.M."/>
            <person name="Galgiani J.N."/>
            <person name="Orbach M.J."/>
            <person name="Kirkland T.N."/>
            <person name="Cole G.T."/>
            <person name="Henn M.R."/>
            <person name="Birren B.W."/>
            <person name="Taylor J.W."/>
        </authorList>
    </citation>
    <scope>NUCLEOTIDE SEQUENCE [LARGE SCALE GENOMIC DNA]</scope>
    <source>
        <strain evidence="3">UAMH 1704</strain>
    </source>
</reference>
<dbReference type="EMBL" id="CH476619">
    <property type="protein sequence ID" value="EEP82246.1"/>
    <property type="molecule type" value="Genomic_DNA"/>
</dbReference>
<evidence type="ECO:0000313" key="2">
    <source>
        <dbReference type="EMBL" id="EEP82246.1"/>
    </source>
</evidence>
<evidence type="ECO:0000256" key="1">
    <source>
        <dbReference type="SAM" id="MobiDB-lite"/>
    </source>
</evidence>
<dbReference type="Proteomes" id="UP000002058">
    <property type="component" value="Unassembled WGS sequence"/>
</dbReference>
<dbReference type="KEGG" id="ure:UREG_07111"/>
<sequence>MCVQWWEKFECGCTSFVGNVESCSSGNHGNQGYLGSQGSGNQGSGNQCPKNPGVEMRKKYTLRPGKYENLS</sequence>
<accession>C4JY60</accession>
<gene>
    <name evidence="2" type="ORF">UREG_07111</name>
</gene>
<proteinExistence type="predicted"/>
<evidence type="ECO:0000313" key="3">
    <source>
        <dbReference type="Proteomes" id="UP000002058"/>
    </source>
</evidence>
<organism evidence="2 3">
    <name type="scientific">Uncinocarpus reesii (strain UAMH 1704)</name>
    <dbReference type="NCBI Taxonomy" id="336963"/>
    <lineage>
        <taxon>Eukaryota</taxon>
        <taxon>Fungi</taxon>
        <taxon>Dikarya</taxon>
        <taxon>Ascomycota</taxon>
        <taxon>Pezizomycotina</taxon>
        <taxon>Eurotiomycetes</taxon>
        <taxon>Eurotiomycetidae</taxon>
        <taxon>Onygenales</taxon>
        <taxon>Onygenaceae</taxon>
        <taxon>Uncinocarpus</taxon>
    </lineage>
</organism>
<feature type="region of interest" description="Disordered" evidence="1">
    <location>
        <begin position="34"/>
        <end position="71"/>
    </location>
</feature>
<dbReference type="RefSeq" id="XP_002582338.1">
    <property type="nucleotide sequence ID" value="XM_002582292.1"/>
</dbReference>
<dbReference type="GeneID" id="8444555"/>
<dbReference type="InParanoid" id="C4JY60"/>
<dbReference type="AlphaFoldDB" id="C4JY60"/>
<dbReference type="HOGENOM" id="CLU_2741943_0_0_1"/>
<protein>
    <submittedName>
        <fullName evidence="2">Uncharacterized protein</fullName>
    </submittedName>
</protein>
<name>C4JY60_UNCRE</name>